<keyword evidence="3" id="KW-1185">Reference proteome</keyword>
<evidence type="ECO:0000313" key="3">
    <source>
        <dbReference type="Proteomes" id="UP000245119"/>
    </source>
</evidence>
<accession>A0A2T7NKU8</accession>
<keyword evidence="1" id="KW-0732">Signal</keyword>
<name>A0A2T7NKU8_POMCA</name>
<gene>
    <name evidence="2" type="ORF">C0Q70_17595</name>
</gene>
<dbReference type="EMBL" id="PZQS01000011">
    <property type="protein sequence ID" value="PVD21794.1"/>
    <property type="molecule type" value="Genomic_DNA"/>
</dbReference>
<reference evidence="2 3" key="1">
    <citation type="submission" date="2018-04" db="EMBL/GenBank/DDBJ databases">
        <title>The genome of golden apple snail Pomacea canaliculata provides insight into stress tolerance and invasive adaptation.</title>
        <authorList>
            <person name="Liu C."/>
            <person name="Liu B."/>
            <person name="Ren Y."/>
            <person name="Zhang Y."/>
            <person name="Wang H."/>
            <person name="Li S."/>
            <person name="Jiang F."/>
            <person name="Yin L."/>
            <person name="Zhang G."/>
            <person name="Qian W."/>
            <person name="Fan W."/>
        </authorList>
    </citation>
    <scope>NUCLEOTIDE SEQUENCE [LARGE SCALE GENOMIC DNA]</scope>
    <source>
        <strain evidence="2">SZHN2017</strain>
        <tissue evidence="2">Muscle</tissue>
    </source>
</reference>
<dbReference type="Proteomes" id="UP000245119">
    <property type="component" value="Linkage Group LG11"/>
</dbReference>
<feature type="signal peptide" evidence="1">
    <location>
        <begin position="1"/>
        <end position="22"/>
    </location>
</feature>
<dbReference type="AlphaFoldDB" id="A0A2T7NKU8"/>
<evidence type="ECO:0000256" key="1">
    <source>
        <dbReference type="SAM" id="SignalP"/>
    </source>
</evidence>
<feature type="chain" id="PRO_5015626409" description="Ig-like domain-containing protein" evidence="1">
    <location>
        <begin position="23"/>
        <end position="1226"/>
    </location>
</feature>
<organism evidence="2 3">
    <name type="scientific">Pomacea canaliculata</name>
    <name type="common">Golden apple snail</name>
    <dbReference type="NCBI Taxonomy" id="400727"/>
    <lineage>
        <taxon>Eukaryota</taxon>
        <taxon>Metazoa</taxon>
        <taxon>Spiralia</taxon>
        <taxon>Lophotrochozoa</taxon>
        <taxon>Mollusca</taxon>
        <taxon>Gastropoda</taxon>
        <taxon>Caenogastropoda</taxon>
        <taxon>Architaenioglossa</taxon>
        <taxon>Ampullarioidea</taxon>
        <taxon>Ampullariidae</taxon>
        <taxon>Pomacea</taxon>
    </lineage>
</organism>
<dbReference type="OrthoDB" id="6370831at2759"/>
<protein>
    <recommendedName>
        <fullName evidence="4">Ig-like domain-containing protein</fullName>
    </recommendedName>
</protein>
<evidence type="ECO:0000313" key="2">
    <source>
        <dbReference type="EMBL" id="PVD21794.1"/>
    </source>
</evidence>
<proteinExistence type="predicted"/>
<comment type="caution">
    <text evidence="2">The sequence shown here is derived from an EMBL/GenBank/DDBJ whole genome shotgun (WGS) entry which is preliminary data.</text>
</comment>
<sequence>MESLTQQFVFLLCCLCFERVSTQEMIRCSVPPVNSLQKTVLTCFFPEDLSVSKKDFTVYHYAQAGSPDAVLDCWWVGGALDCFAKPGFSTTKTVSTTLNITVSHVTSALTGTYACQVAGYGASVLGTCQLDLKLDENNACNISNVPNDSLTLTCFFNDDVQKKQTNFSVFGYNGQEKIKILHCWWVDNKPKCQVDDDYLYDYDVSTYLIIKSQKTTKKSNEDVTTKTFQEYLVKNIEEMYPNMLDSCYFVPPVYFNKIQYEKQPIAGQVVYVPQPPDLSDVGHDRAMQHVLHCLRHMAEHYKEDMFVLSQFKYEDYLNNPGNTFENNSLPVPAGFTDKTNVGCFDILIIHRRLGVLVGVIKSLSDKDDGSEESERKIDDMLVREVSEAVEQLKYAKSMMEHLMSDQKHKPAVQTTLMFPNVTLSSLQRALGSHSQVVQSLRECVNVKATDDPTQLCLCANHLSNPCAPWDIDTNKTASPDDITEAPTSSLTRVQHESPNLKASSILQDKDILVIFENDKHEVSFVKELTKVGFQVKPLEAKNEKEVVREANDCVCFMIVDRFRKFRPRRKIVVYVERPSPPENVSNKWRGITCCTAQLIVILQELILVYELCDAPPVHSLQDAVLTCHFPEDLSVSKKGFTVYHYPNYRESADAVLDCWWVGGALGCYTKSGFEYDKKLSRTFNITIRHVTSARRGTYGCQVDGYGTSDLGKCQLNLILSENNACNVSNVHNDSQITLSCFFNENVQTTQNNFSVYRHNGQQKLEILHCWWVDNKPKCQVDGDYMYDYAVSTYLMIKSQKKTKVKKLTYSCWHAGSTLQQQAKCSLEISEEVSEKDMSTDLAIGLSLGLTTVIAATIVVESNEDVTTRTFQEYLVKSIEEMYPDTLDSFYFVPPVYFNKLRYETQTIAGQVVYVPQPPDLSDVRHDRAMQHVLHCLRHMAEHYKEDMFVLSQFKYEDYLNKPGNKFANHRLPVPARFEGKKNVGCFDILIIHRRFGVLVGVVKSLSDNDDGSEDNERKIDDMLLSEVCEAVTQATYAKSMMEHLMSDQKDKPAVQLTLLFPNVTSSSLQRALGSHSQVVQSLRKCVNVKATDDPTHLCLCANHLSNPCAPWDIDTSVMSHLRKWWDRFCGPATQSTLQLMDETFLQPKTLADAVTLTGDLYERLTLYPDMIEMLSEEKLFLVGPPNTGKTRMLTLAGKQWVESGHHLYILTKQLLRMTSLKQQPHL</sequence>
<evidence type="ECO:0008006" key="4">
    <source>
        <dbReference type="Google" id="ProtNLM"/>
    </source>
</evidence>